<feature type="non-terminal residue" evidence="1">
    <location>
        <position position="1"/>
    </location>
</feature>
<dbReference type="EMBL" id="LRGB01016518">
    <property type="protein sequence ID" value="KZR98581.1"/>
    <property type="molecule type" value="Genomic_DNA"/>
</dbReference>
<proteinExistence type="predicted"/>
<sequence>HLLGRQCRQWQNRHRGRCHGPHQDQWHRQLEQLQPDHHRCPDHHRQHHPQDVSLSSITAPDKVYDGNNTATITSGAISTGVGSETL</sequence>
<evidence type="ECO:0000313" key="2">
    <source>
        <dbReference type="Proteomes" id="UP000076858"/>
    </source>
</evidence>
<name>A0A164G6D7_9CRUS</name>
<feature type="non-terminal residue" evidence="1">
    <location>
        <position position="86"/>
    </location>
</feature>
<evidence type="ECO:0000313" key="1">
    <source>
        <dbReference type="EMBL" id="KZR98581.1"/>
    </source>
</evidence>
<comment type="caution">
    <text evidence="1">The sequence shown here is derived from an EMBL/GenBank/DDBJ whole genome shotgun (WGS) entry which is preliminary data.</text>
</comment>
<dbReference type="AlphaFoldDB" id="A0A164G6D7"/>
<protein>
    <submittedName>
        <fullName evidence="1">Uncharacterized protein</fullName>
    </submittedName>
</protein>
<reference evidence="1 2" key="1">
    <citation type="submission" date="2016-03" db="EMBL/GenBank/DDBJ databases">
        <title>EvidentialGene: Evidence-directed Construction of Genes on Genomes.</title>
        <authorList>
            <person name="Gilbert D.G."/>
            <person name="Choi J.-H."/>
            <person name="Mockaitis K."/>
            <person name="Colbourne J."/>
            <person name="Pfrender M."/>
        </authorList>
    </citation>
    <scope>NUCLEOTIDE SEQUENCE [LARGE SCALE GENOMIC DNA]</scope>
    <source>
        <strain evidence="1 2">Xinb3</strain>
        <tissue evidence="1">Complete organism</tissue>
    </source>
</reference>
<accession>A0A164G6D7</accession>
<keyword evidence="2" id="KW-1185">Reference proteome</keyword>
<organism evidence="1 2">
    <name type="scientific">Daphnia magna</name>
    <dbReference type="NCBI Taxonomy" id="35525"/>
    <lineage>
        <taxon>Eukaryota</taxon>
        <taxon>Metazoa</taxon>
        <taxon>Ecdysozoa</taxon>
        <taxon>Arthropoda</taxon>
        <taxon>Crustacea</taxon>
        <taxon>Branchiopoda</taxon>
        <taxon>Diplostraca</taxon>
        <taxon>Cladocera</taxon>
        <taxon>Anomopoda</taxon>
        <taxon>Daphniidae</taxon>
        <taxon>Daphnia</taxon>
    </lineage>
</organism>
<dbReference type="Proteomes" id="UP000076858">
    <property type="component" value="Unassembled WGS sequence"/>
</dbReference>
<gene>
    <name evidence="1" type="ORF">APZ42_005930</name>
</gene>